<dbReference type="Pfam" id="PF00005">
    <property type="entry name" value="ABC_tran"/>
    <property type="match status" value="2"/>
</dbReference>
<proteinExistence type="inferred from homology"/>
<evidence type="ECO:0000313" key="9">
    <source>
        <dbReference type="Proteomes" id="UP000025238"/>
    </source>
</evidence>
<dbReference type="SUPFAM" id="SSF52540">
    <property type="entry name" value="P-loop containing nucleoside triphosphate hydrolases"/>
    <property type="match status" value="2"/>
</dbReference>
<dbReference type="InterPro" id="IPR003593">
    <property type="entry name" value="AAA+_ATPase"/>
</dbReference>
<dbReference type="InterPro" id="IPR027417">
    <property type="entry name" value="P-loop_NTPase"/>
</dbReference>
<dbReference type="InterPro" id="IPR032781">
    <property type="entry name" value="ABC_tran_Xtn"/>
</dbReference>
<dbReference type="InterPro" id="IPR003439">
    <property type="entry name" value="ABC_transporter-like_ATP-bd"/>
</dbReference>
<dbReference type="SMART" id="SM00382">
    <property type="entry name" value="AAA"/>
    <property type="match status" value="2"/>
</dbReference>
<dbReference type="Gene3D" id="3.40.50.300">
    <property type="entry name" value="P-loop containing nucleotide triphosphate hydrolases"/>
    <property type="match status" value="2"/>
</dbReference>
<keyword evidence="3 8" id="KW-0067">ATP-binding</keyword>
<reference evidence="8 9" key="1">
    <citation type="submission" date="2014-03" db="EMBL/GenBank/DDBJ databases">
        <title>Complete genome sequence of Pseudomonas stutzeri 19SMN4.</title>
        <authorList>
            <person name="Brunet-Galmes I."/>
            <person name="Nogales B."/>
            <person name="Busquets A."/>
            <person name="Pena A."/>
            <person name="Gomila M."/>
            <person name="Garcia-Valdes E."/>
            <person name="Lalucat J."/>
            <person name="Bennasar A."/>
            <person name="Bosch R."/>
        </authorList>
    </citation>
    <scope>NUCLEOTIDE SEQUENCE [LARGE SCALE GENOMIC DNA]</scope>
    <source>
        <strain evidence="8 9">19SMN4</strain>
    </source>
</reference>
<evidence type="ECO:0000259" key="7">
    <source>
        <dbReference type="PROSITE" id="PS50893"/>
    </source>
</evidence>
<keyword evidence="1" id="KW-0677">Repeat</keyword>
<protein>
    <recommendedName>
        <fullName evidence="5">Probable ATP-binding protein YheS</fullName>
    </recommendedName>
</protein>
<evidence type="ECO:0000313" key="8">
    <source>
        <dbReference type="EMBL" id="AHY44429.1"/>
    </source>
</evidence>
<gene>
    <name evidence="8" type="ORF">UIB01_18925</name>
</gene>
<evidence type="ECO:0000256" key="6">
    <source>
        <dbReference type="SAM" id="MobiDB-lite"/>
    </source>
</evidence>
<feature type="domain" description="ABC transporter" evidence="7">
    <location>
        <begin position="2"/>
        <end position="246"/>
    </location>
</feature>
<evidence type="ECO:0000256" key="3">
    <source>
        <dbReference type="ARBA" id="ARBA00022840"/>
    </source>
</evidence>
<feature type="region of interest" description="Disordered" evidence="6">
    <location>
        <begin position="529"/>
        <end position="564"/>
    </location>
</feature>
<dbReference type="PROSITE" id="PS00211">
    <property type="entry name" value="ABC_TRANSPORTER_1"/>
    <property type="match status" value="2"/>
</dbReference>
<dbReference type="AlphaFoldDB" id="A0A023WX75"/>
<dbReference type="CDD" id="cd03221">
    <property type="entry name" value="ABCF_EF-3"/>
    <property type="match status" value="2"/>
</dbReference>
<dbReference type="Proteomes" id="UP000025238">
    <property type="component" value="Chromosome"/>
</dbReference>
<evidence type="ECO:0000256" key="5">
    <source>
        <dbReference type="ARBA" id="ARBA00069073"/>
    </source>
</evidence>
<evidence type="ECO:0000256" key="2">
    <source>
        <dbReference type="ARBA" id="ARBA00022741"/>
    </source>
</evidence>
<organism evidence="8 9">
    <name type="scientific">Stutzerimonas stutzeri</name>
    <name type="common">Pseudomonas stutzeri</name>
    <dbReference type="NCBI Taxonomy" id="316"/>
    <lineage>
        <taxon>Bacteria</taxon>
        <taxon>Pseudomonadati</taxon>
        <taxon>Pseudomonadota</taxon>
        <taxon>Gammaproteobacteria</taxon>
        <taxon>Pseudomonadales</taxon>
        <taxon>Pseudomonadaceae</taxon>
        <taxon>Stutzerimonas</taxon>
    </lineage>
</organism>
<dbReference type="GO" id="GO:0005524">
    <property type="term" value="F:ATP binding"/>
    <property type="evidence" value="ECO:0007669"/>
    <property type="project" value="UniProtKB-KW"/>
</dbReference>
<name>A0A023WX75_STUST</name>
<dbReference type="FunFam" id="3.40.50.300:FF:002053">
    <property type="entry name" value="ABC transporter ATP-binding protein"/>
    <property type="match status" value="1"/>
</dbReference>
<dbReference type="PANTHER" id="PTHR19211">
    <property type="entry name" value="ATP-BINDING TRANSPORT PROTEIN-RELATED"/>
    <property type="match status" value="1"/>
</dbReference>
<dbReference type="InterPro" id="IPR017871">
    <property type="entry name" value="ABC_transporter-like_CS"/>
</dbReference>
<evidence type="ECO:0000256" key="4">
    <source>
        <dbReference type="ARBA" id="ARBA00061571"/>
    </source>
</evidence>
<dbReference type="PANTHER" id="PTHR19211:SF14">
    <property type="entry name" value="ATP-BINDING CASSETTE SUB-FAMILY F MEMBER 1"/>
    <property type="match status" value="1"/>
</dbReference>
<comment type="similarity">
    <text evidence="4">Belongs to the ABC transporter superfamily. ABCF family. YheS subfamily.</text>
</comment>
<dbReference type="OrthoDB" id="9762051at2"/>
<dbReference type="FunFam" id="3.40.50.300:FF:000011">
    <property type="entry name" value="Putative ABC transporter ATP-binding component"/>
    <property type="match status" value="1"/>
</dbReference>
<dbReference type="PROSITE" id="PS50893">
    <property type="entry name" value="ABC_TRANSPORTER_2"/>
    <property type="match status" value="2"/>
</dbReference>
<keyword evidence="2" id="KW-0547">Nucleotide-binding</keyword>
<dbReference type="GO" id="GO:0016887">
    <property type="term" value="F:ATP hydrolysis activity"/>
    <property type="evidence" value="ECO:0007669"/>
    <property type="project" value="InterPro"/>
</dbReference>
<evidence type="ECO:0000256" key="1">
    <source>
        <dbReference type="ARBA" id="ARBA00022737"/>
    </source>
</evidence>
<dbReference type="EMBL" id="CP007509">
    <property type="protein sequence ID" value="AHY44429.1"/>
    <property type="molecule type" value="Genomic_DNA"/>
</dbReference>
<dbReference type="InterPro" id="IPR050611">
    <property type="entry name" value="ABCF"/>
</dbReference>
<feature type="domain" description="ABC transporter" evidence="7">
    <location>
        <begin position="300"/>
        <end position="527"/>
    </location>
</feature>
<dbReference type="KEGG" id="pstu:UIB01_18925"/>
<feature type="compositionally biased region" description="Low complexity" evidence="6">
    <location>
        <begin position="545"/>
        <end position="556"/>
    </location>
</feature>
<accession>A0A023WX75</accession>
<dbReference type="Pfam" id="PF12848">
    <property type="entry name" value="ABC_tran_Xtn"/>
    <property type="match status" value="1"/>
</dbReference>
<dbReference type="PATRIC" id="fig|316.97.peg.3776"/>
<sequence>MIRLQNLTLQRGPQRLLEGAELTLHPGQKAGLIGANGAGKSTLFALLRGELVPDGGDCQLPPDWRIAHMRQEIDTLDRLAVDYVLDGDVELRRIQRELAAAEQAHDGNALARLHTELDNVDGYSADARARKLLAGLGFANEQMTLPVSSFSGGWRMRLNLAQALMCPSDLLLLDEPTNHLDLDAILWLEDWLKGYPGTLLLISHDRDFLDSVVDHVIHLEQRKLTLYRGGYSAFERTRAERLAQQQQAFEKQQAQRAHMESYIRRFKAQATKARQAQSRIKALERLEELAPAHVDSPFDFRFREADKVSSPLLDLAEGRLGYGEKVVLDKVKLQLVPGARIGLLGPNGAGKSTLIKTLAAELVPLGGRLQRGENLAVGYFAQHQLDSLDPKASPLLHMQRIAPAEREQTLRDFLGGFDFRGARCDEPVLNFSGGEKARLALALIAWGKPNLLLLDEPTNHLDLEMRLALTLALQDFEGAVLVVSHDRHLLKSTTDEFLLVADGQVQSFDGDLEDYARWLVDYRARQQPAVSGEPSADKTDKRAQRQAAAALRQQLAPHKRQADKLEKDLATVHEKLAELEMNLGDSALYEAARKDELRQLLAKQAELKVREGELEEAWLEALEILESLQAQLEASA</sequence>